<sequence>MSYACVLYRSTCTSLASASEAVTGMAHGGSIHNRAQAERRKSRTKGPTAELKYVCCPSNNPGRRDELYIAVYTIVPSPPPLLQNSHANKPILIPSYKCVQAALVTLYSRSISLNEFHLIFDLLFVHQHLEFHALTYLTEHACKLGTISRGGSYSSCSSCAPTRASRRRRWRHRLKVAELKGALIVKEAFAVERERATVRGLAGQSHLDPVVHLNQLFYSQASASTCTYTLIRSKELASILSEARKRTRASISNRISRESVYLPANQVGYANRIKQTNSQAHIKFTLRLPREPWLYDLGELDAQEDDERVTYDIFNNELKAKPKGVEYPKRALVKTLSMNKSLWSLREPPPSECNTRRLIQMRCDFDQPDSYIILTTDSTQAEYGEDDFISCM</sequence>
<dbReference type="Proteomes" id="UP001627154">
    <property type="component" value="Unassembled WGS sequence"/>
</dbReference>
<gene>
    <name evidence="1" type="ORF">TKK_012624</name>
</gene>
<dbReference type="EMBL" id="JBJJXI010000101">
    <property type="protein sequence ID" value="KAL3392922.1"/>
    <property type="molecule type" value="Genomic_DNA"/>
</dbReference>
<evidence type="ECO:0000313" key="1">
    <source>
        <dbReference type="EMBL" id="KAL3392922.1"/>
    </source>
</evidence>
<evidence type="ECO:0000313" key="2">
    <source>
        <dbReference type="Proteomes" id="UP001627154"/>
    </source>
</evidence>
<keyword evidence="2" id="KW-1185">Reference proteome</keyword>
<organism evidence="1 2">
    <name type="scientific">Trichogramma kaykai</name>
    <dbReference type="NCBI Taxonomy" id="54128"/>
    <lineage>
        <taxon>Eukaryota</taxon>
        <taxon>Metazoa</taxon>
        <taxon>Ecdysozoa</taxon>
        <taxon>Arthropoda</taxon>
        <taxon>Hexapoda</taxon>
        <taxon>Insecta</taxon>
        <taxon>Pterygota</taxon>
        <taxon>Neoptera</taxon>
        <taxon>Endopterygota</taxon>
        <taxon>Hymenoptera</taxon>
        <taxon>Apocrita</taxon>
        <taxon>Proctotrupomorpha</taxon>
        <taxon>Chalcidoidea</taxon>
        <taxon>Trichogrammatidae</taxon>
        <taxon>Trichogramma</taxon>
    </lineage>
</organism>
<name>A0ABD2WK11_9HYME</name>
<dbReference type="AlphaFoldDB" id="A0ABD2WK11"/>
<protein>
    <submittedName>
        <fullName evidence="1">Uncharacterized protein</fullName>
    </submittedName>
</protein>
<reference evidence="1 2" key="1">
    <citation type="journal article" date="2024" name="bioRxiv">
        <title>A reference genome for Trichogramma kaykai: A tiny desert-dwelling parasitoid wasp with competing sex-ratio distorters.</title>
        <authorList>
            <person name="Culotta J."/>
            <person name="Lindsey A.R."/>
        </authorList>
    </citation>
    <scope>NUCLEOTIDE SEQUENCE [LARGE SCALE GENOMIC DNA]</scope>
    <source>
        <strain evidence="1 2">KSX58</strain>
    </source>
</reference>
<accession>A0ABD2WK11</accession>
<comment type="caution">
    <text evidence="1">The sequence shown here is derived from an EMBL/GenBank/DDBJ whole genome shotgun (WGS) entry which is preliminary data.</text>
</comment>
<proteinExistence type="predicted"/>